<dbReference type="Proteomes" id="UP001247805">
    <property type="component" value="Unassembled WGS sequence"/>
</dbReference>
<organism evidence="1 2">
    <name type="scientific">Paraglaciecola aquimarina</name>
    <dbReference type="NCBI Taxonomy" id="1235557"/>
    <lineage>
        <taxon>Bacteria</taxon>
        <taxon>Pseudomonadati</taxon>
        <taxon>Pseudomonadota</taxon>
        <taxon>Gammaproteobacteria</taxon>
        <taxon>Alteromonadales</taxon>
        <taxon>Alteromonadaceae</taxon>
        <taxon>Paraglaciecola</taxon>
    </lineage>
</organism>
<evidence type="ECO:0000313" key="1">
    <source>
        <dbReference type="EMBL" id="MDU0355514.1"/>
    </source>
</evidence>
<comment type="caution">
    <text evidence="1">The sequence shown here is derived from an EMBL/GenBank/DDBJ whole genome shotgun (WGS) entry which is preliminary data.</text>
</comment>
<sequence length="62" mass="7143">MHSENLVFSLNDTSYPELRLFNGTAISISRKYTVKMTVSQHNFMAKQTTSPFIPINFLNTPY</sequence>
<protein>
    <submittedName>
        <fullName evidence="1">Uncharacterized protein</fullName>
    </submittedName>
</protein>
<reference evidence="1 2" key="1">
    <citation type="submission" date="2023-10" db="EMBL/GenBank/DDBJ databases">
        <title>Glaciecola aquimarina strain GGW-M5 nov., isolated from a coastal seawater.</title>
        <authorList>
            <person name="Bayburt H."/>
            <person name="Kim J.M."/>
            <person name="Choi B.J."/>
            <person name="Jeon C.O."/>
        </authorList>
    </citation>
    <scope>NUCLEOTIDE SEQUENCE [LARGE SCALE GENOMIC DNA]</scope>
    <source>
        <strain evidence="1 2">KCTC 32108</strain>
    </source>
</reference>
<accession>A0ABU3SZS0</accession>
<gene>
    <name evidence="1" type="ORF">RS130_17865</name>
</gene>
<dbReference type="EMBL" id="JAWDIO010000002">
    <property type="protein sequence ID" value="MDU0355514.1"/>
    <property type="molecule type" value="Genomic_DNA"/>
</dbReference>
<proteinExistence type="predicted"/>
<keyword evidence="2" id="KW-1185">Reference proteome</keyword>
<evidence type="ECO:0000313" key="2">
    <source>
        <dbReference type="Proteomes" id="UP001247805"/>
    </source>
</evidence>
<dbReference type="RefSeq" id="WP_316027050.1">
    <property type="nucleotide sequence ID" value="NZ_JAWDIO010000002.1"/>
</dbReference>
<name>A0ABU3SZS0_9ALTE</name>